<dbReference type="eggNOG" id="COG1301">
    <property type="taxonomic scope" value="Bacteria"/>
</dbReference>
<comment type="subcellular location">
    <subcellularLocation>
        <location evidence="1">Cell membrane</location>
        <topology evidence="1">Multi-pass membrane protein</topology>
    </subcellularLocation>
</comment>
<name>F5YQ71_TREPZ</name>
<keyword evidence="3" id="KW-1003">Cell membrane</keyword>
<dbReference type="PANTHER" id="PTHR42865:SF7">
    <property type="entry name" value="PROTON_GLUTAMATE-ASPARTATE SYMPORTER"/>
    <property type="match status" value="1"/>
</dbReference>
<dbReference type="OrthoDB" id="368112at2"/>
<evidence type="ECO:0000256" key="5">
    <source>
        <dbReference type="ARBA" id="ARBA00022989"/>
    </source>
</evidence>
<feature type="transmembrane region" description="Helical" evidence="7">
    <location>
        <begin position="137"/>
        <end position="154"/>
    </location>
</feature>
<dbReference type="RefSeq" id="WP_015708673.1">
    <property type="nucleotide sequence ID" value="NC_015578.1"/>
</dbReference>
<evidence type="ECO:0000256" key="2">
    <source>
        <dbReference type="ARBA" id="ARBA00022448"/>
    </source>
</evidence>
<evidence type="ECO:0000256" key="3">
    <source>
        <dbReference type="ARBA" id="ARBA00022475"/>
    </source>
</evidence>
<feature type="transmembrane region" description="Helical" evidence="7">
    <location>
        <begin position="174"/>
        <end position="199"/>
    </location>
</feature>
<dbReference type="GO" id="GO:0015293">
    <property type="term" value="F:symporter activity"/>
    <property type="evidence" value="ECO:0007669"/>
    <property type="project" value="UniProtKB-KW"/>
</dbReference>
<keyword evidence="9" id="KW-1185">Reference proteome</keyword>
<evidence type="ECO:0000256" key="7">
    <source>
        <dbReference type="SAM" id="Phobius"/>
    </source>
</evidence>
<dbReference type="Pfam" id="PF00375">
    <property type="entry name" value="SDF"/>
    <property type="match status" value="1"/>
</dbReference>
<feature type="transmembrane region" description="Helical" evidence="7">
    <location>
        <begin position="371"/>
        <end position="395"/>
    </location>
</feature>
<dbReference type="GO" id="GO:0005886">
    <property type="term" value="C:plasma membrane"/>
    <property type="evidence" value="ECO:0007669"/>
    <property type="project" value="UniProtKB-SubCell"/>
</dbReference>
<dbReference type="InterPro" id="IPR036458">
    <property type="entry name" value="Na:dicarbo_symporter_sf"/>
</dbReference>
<dbReference type="Proteomes" id="UP000009223">
    <property type="component" value="Chromosome"/>
</dbReference>
<reference evidence="9" key="1">
    <citation type="submission" date="2009-12" db="EMBL/GenBank/DDBJ databases">
        <title>Complete sequence of Treponema primitia strain ZAS-2.</title>
        <authorList>
            <person name="Tetu S.G."/>
            <person name="Matson E."/>
            <person name="Ren Q."/>
            <person name="Seshadri R."/>
            <person name="Elbourne L."/>
            <person name="Hassan K.A."/>
            <person name="Durkin A."/>
            <person name="Radune D."/>
            <person name="Mohamoud Y."/>
            <person name="Shay R."/>
            <person name="Jin S."/>
            <person name="Zhang X."/>
            <person name="Lucey K."/>
            <person name="Ballor N.R."/>
            <person name="Ottesen E."/>
            <person name="Rosenthal R."/>
            <person name="Allen A."/>
            <person name="Leadbetter J.R."/>
            <person name="Paulsen I.T."/>
        </authorList>
    </citation>
    <scope>NUCLEOTIDE SEQUENCE [LARGE SCALE GENOMIC DNA]</scope>
    <source>
        <strain evidence="9">ATCC BAA-887 / DSM 12427 / ZAS-2</strain>
    </source>
</reference>
<evidence type="ECO:0000256" key="4">
    <source>
        <dbReference type="ARBA" id="ARBA00022692"/>
    </source>
</evidence>
<dbReference type="PRINTS" id="PR00173">
    <property type="entry name" value="EDTRNSPORT"/>
</dbReference>
<feature type="transmembrane region" description="Helical" evidence="7">
    <location>
        <begin position="243"/>
        <end position="270"/>
    </location>
</feature>
<feature type="transmembrane region" description="Helical" evidence="7">
    <location>
        <begin position="317"/>
        <end position="339"/>
    </location>
</feature>
<feature type="transmembrane region" description="Helical" evidence="7">
    <location>
        <begin position="290"/>
        <end position="310"/>
    </location>
</feature>
<accession>F5YQ71</accession>
<evidence type="ECO:0000256" key="6">
    <source>
        <dbReference type="ARBA" id="ARBA00023136"/>
    </source>
</evidence>
<gene>
    <name evidence="8" type="ordered locus">TREPR_1422</name>
</gene>
<keyword evidence="5 7" id="KW-1133">Transmembrane helix</keyword>
<sequence length="410" mass="45196">MKVWLKLLIGSLLGIILGYILPYDNLRVLSILGWLEKMAIGIGRYGTVPILVFSLTIAIYELRQDGQFWGLLFRSFLLIVGSSVFVISAGILVTMVFPPGRIPILIEEQIELASLDVGEAVLQLFPSNMFTALFSDGVYLLPLCVFAFFLGMGLSYDRNYTKSVISLVDSLSRIFYHVASFFSEILGLIIIVLAAYWAIRFHGALQADVFRDLIALLWIFSALLGFVILPLLLYFLKPRVNPWVLLYGSLGPAIAAFFSGDINFSIPVIFRHVKENFGVRRRANTVTVTLFTAFGRAGSAMVAAAAFIVIIKSYSSLGVTLADVVSIGLRAVLISFLLARHSGNAAYIALAVLCQGYGRGFEAGYLILKPLAFYLIATGAFLDVMIACFASFALARASDFQEDREVRHFI</sequence>
<dbReference type="SUPFAM" id="SSF118215">
    <property type="entry name" value="Proton glutamate symport protein"/>
    <property type="match status" value="1"/>
</dbReference>
<protein>
    <submittedName>
        <fullName evidence="8">Putative transporter</fullName>
    </submittedName>
</protein>
<dbReference type="EMBL" id="CP001843">
    <property type="protein sequence ID" value="AEF84762.1"/>
    <property type="molecule type" value="Genomic_DNA"/>
</dbReference>
<feature type="transmembrane region" description="Helical" evidence="7">
    <location>
        <begin position="214"/>
        <end position="236"/>
    </location>
</feature>
<dbReference type="PANTHER" id="PTHR42865">
    <property type="entry name" value="PROTON/GLUTAMATE-ASPARTATE SYMPORTER"/>
    <property type="match status" value="1"/>
</dbReference>
<proteinExistence type="predicted"/>
<organism evidence="8 9">
    <name type="scientific">Treponema primitia (strain ATCC BAA-887 / DSM 12427 / ZAS-2)</name>
    <dbReference type="NCBI Taxonomy" id="545694"/>
    <lineage>
        <taxon>Bacteria</taxon>
        <taxon>Pseudomonadati</taxon>
        <taxon>Spirochaetota</taxon>
        <taxon>Spirochaetia</taxon>
        <taxon>Spirochaetales</taxon>
        <taxon>Treponemataceae</taxon>
        <taxon>Treponema</taxon>
    </lineage>
</organism>
<dbReference type="AlphaFoldDB" id="F5YQ71"/>
<evidence type="ECO:0000256" key="1">
    <source>
        <dbReference type="ARBA" id="ARBA00004651"/>
    </source>
</evidence>
<evidence type="ECO:0000313" key="9">
    <source>
        <dbReference type="Proteomes" id="UP000009223"/>
    </source>
</evidence>
<dbReference type="STRING" id="545694.TREPR_1422"/>
<keyword evidence="6 7" id="KW-0472">Membrane</keyword>
<feature type="transmembrane region" description="Helical" evidence="7">
    <location>
        <begin position="72"/>
        <end position="97"/>
    </location>
</feature>
<reference evidence="8 9" key="2">
    <citation type="journal article" date="2011" name="ISME J.">
        <title>RNA-seq reveals cooperative metabolic interactions between two termite-gut spirochete species in co-culture.</title>
        <authorList>
            <person name="Rosenthal A.Z."/>
            <person name="Matson E.G."/>
            <person name="Eldar A."/>
            <person name="Leadbetter J.R."/>
        </authorList>
    </citation>
    <scope>NUCLEOTIDE SEQUENCE [LARGE SCALE GENOMIC DNA]</scope>
    <source>
        <strain evidence="9">ATCC BAA-887 / DSM 12427 / ZAS-2</strain>
    </source>
</reference>
<dbReference type="HOGENOM" id="CLU_056006_0_0_12"/>
<feature type="transmembrane region" description="Helical" evidence="7">
    <location>
        <begin position="38"/>
        <end position="60"/>
    </location>
</feature>
<keyword evidence="4 7" id="KW-0812">Transmembrane</keyword>
<dbReference type="KEGG" id="tpi:TREPR_1422"/>
<keyword evidence="2" id="KW-0813">Transport</keyword>
<dbReference type="Gene3D" id="1.10.3860.10">
    <property type="entry name" value="Sodium:dicarboxylate symporter"/>
    <property type="match status" value="1"/>
</dbReference>
<evidence type="ECO:0000313" key="8">
    <source>
        <dbReference type="EMBL" id="AEF84762.1"/>
    </source>
</evidence>
<dbReference type="InterPro" id="IPR001991">
    <property type="entry name" value="Na-dicarboxylate_symporter"/>
</dbReference>